<dbReference type="Proteomes" id="UP000050761">
    <property type="component" value="Unassembled WGS sequence"/>
</dbReference>
<reference evidence="1 2" key="1">
    <citation type="submission" date="2018-11" db="EMBL/GenBank/DDBJ databases">
        <authorList>
            <consortium name="Pathogen Informatics"/>
        </authorList>
    </citation>
    <scope>NUCLEOTIDE SEQUENCE [LARGE SCALE GENOMIC DNA]</scope>
</reference>
<name>A0A183GJP6_HELPZ</name>
<accession>A0A183GJP6</accession>
<protein>
    <submittedName>
        <fullName evidence="1 3">Uncharacterized protein</fullName>
    </submittedName>
</protein>
<sequence>MVIALPHTRRGGHRLRLTGAAGQAMFFIDRMDFNCGSHEDPQFAVNLVALRPPREDEIHSYTVAGKSGD</sequence>
<dbReference type="AlphaFoldDB" id="A0A183GJP6"/>
<dbReference type="WBParaSite" id="HPBE_0002290401-mRNA-1">
    <property type="protein sequence ID" value="HPBE_0002290401-mRNA-1"/>
    <property type="gene ID" value="HPBE_0002290401"/>
</dbReference>
<reference evidence="3" key="2">
    <citation type="submission" date="2019-09" db="UniProtKB">
        <authorList>
            <consortium name="WormBaseParasite"/>
        </authorList>
    </citation>
    <scope>IDENTIFICATION</scope>
</reference>
<accession>A0A3P8DTN4</accession>
<evidence type="ECO:0000313" key="1">
    <source>
        <dbReference type="EMBL" id="VDP35364.1"/>
    </source>
</evidence>
<dbReference type="EMBL" id="UZAH01034477">
    <property type="protein sequence ID" value="VDP35364.1"/>
    <property type="molecule type" value="Genomic_DNA"/>
</dbReference>
<organism evidence="2 3">
    <name type="scientific">Heligmosomoides polygyrus</name>
    <name type="common">Parasitic roundworm</name>
    <dbReference type="NCBI Taxonomy" id="6339"/>
    <lineage>
        <taxon>Eukaryota</taxon>
        <taxon>Metazoa</taxon>
        <taxon>Ecdysozoa</taxon>
        <taxon>Nematoda</taxon>
        <taxon>Chromadorea</taxon>
        <taxon>Rhabditida</taxon>
        <taxon>Rhabditina</taxon>
        <taxon>Rhabditomorpha</taxon>
        <taxon>Strongyloidea</taxon>
        <taxon>Heligmosomidae</taxon>
        <taxon>Heligmosomoides</taxon>
    </lineage>
</organism>
<gene>
    <name evidence="1" type="ORF">HPBE_LOCUS22903</name>
</gene>
<evidence type="ECO:0000313" key="2">
    <source>
        <dbReference type="Proteomes" id="UP000050761"/>
    </source>
</evidence>
<evidence type="ECO:0000313" key="3">
    <source>
        <dbReference type="WBParaSite" id="HPBE_0002290401-mRNA-1"/>
    </source>
</evidence>
<keyword evidence="2" id="KW-1185">Reference proteome</keyword>
<proteinExistence type="predicted"/>